<dbReference type="SUPFAM" id="SSF81665">
    <property type="entry name" value="Calcium ATPase, transmembrane domain M"/>
    <property type="match status" value="1"/>
</dbReference>
<dbReference type="SUPFAM" id="SSF56784">
    <property type="entry name" value="HAD-like"/>
    <property type="match status" value="1"/>
</dbReference>
<dbReference type="InterPro" id="IPR036412">
    <property type="entry name" value="HAD-like_sf"/>
</dbReference>
<comment type="subcellular location">
    <subcellularLocation>
        <location evidence="1">Membrane</location>
    </subcellularLocation>
</comment>
<evidence type="ECO:0000256" key="4">
    <source>
        <dbReference type="ARBA" id="ARBA00022989"/>
    </source>
</evidence>
<dbReference type="GO" id="GO:0005886">
    <property type="term" value="C:plasma membrane"/>
    <property type="evidence" value="ECO:0007669"/>
    <property type="project" value="TreeGrafter"/>
</dbReference>
<feature type="transmembrane region" description="Helical" evidence="6">
    <location>
        <begin position="174"/>
        <end position="191"/>
    </location>
</feature>
<keyword evidence="4 6" id="KW-1133">Transmembrane helix</keyword>
<evidence type="ECO:0000256" key="2">
    <source>
        <dbReference type="ARBA" id="ARBA00022692"/>
    </source>
</evidence>
<reference evidence="7" key="1">
    <citation type="journal article" date="2021" name="Front. Plant Sci.">
        <title>Chromosome-Scale Genome Assembly for Chinese Sour Jujube and Insights Into Its Genome Evolution and Domestication Signature.</title>
        <authorList>
            <person name="Shen L.-Y."/>
            <person name="Luo H."/>
            <person name="Wang X.-L."/>
            <person name="Wang X.-M."/>
            <person name="Qiu X.-J."/>
            <person name="Liu H."/>
            <person name="Zhou S.-S."/>
            <person name="Jia K.-H."/>
            <person name="Nie S."/>
            <person name="Bao Y.-T."/>
            <person name="Zhang R.-G."/>
            <person name="Yun Q.-Z."/>
            <person name="Chai Y.-H."/>
            <person name="Lu J.-Y."/>
            <person name="Li Y."/>
            <person name="Zhao S.-W."/>
            <person name="Mao J.-F."/>
            <person name="Jia S.-G."/>
            <person name="Mao Y.-M."/>
        </authorList>
    </citation>
    <scope>NUCLEOTIDE SEQUENCE</scope>
    <source>
        <strain evidence="7">AT0</strain>
        <tissue evidence="7">Leaf</tissue>
    </source>
</reference>
<feature type="transmembrane region" description="Helical" evidence="6">
    <location>
        <begin position="203"/>
        <end position="220"/>
    </location>
</feature>
<evidence type="ECO:0008006" key="9">
    <source>
        <dbReference type="Google" id="ProtNLM"/>
    </source>
</evidence>
<evidence type="ECO:0000256" key="6">
    <source>
        <dbReference type="SAM" id="Phobius"/>
    </source>
</evidence>
<keyword evidence="5 6" id="KW-0472">Membrane</keyword>
<protein>
    <recommendedName>
        <fullName evidence="9">Cation-transporting P-type ATPase C-terminal domain-containing protein</fullName>
    </recommendedName>
</protein>
<gene>
    <name evidence="7" type="ORF">FEM48_Zijuj01G0245900</name>
</gene>
<dbReference type="PANTHER" id="PTHR24093">
    <property type="entry name" value="CATION TRANSPORTING ATPASE"/>
    <property type="match status" value="1"/>
</dbReference>
<dbReference type="GO" id="GO:0005388">
    <property type="term" value="F:P-type calcium transporter activity"/>
    <property type="evidence" value="ECO:0007669"/>
    <property type="project" value="TreeGrafter"/>
</dbReference>
<evidence type="ECO:0000256" key="1">
    <source>
        <dbReference type="ARBA" id="ARBA00004370"/>
    </source>
</evidence>
<proteinExistence type="predicted"/>
<dbReference type="Gene3D" id="3.40.50.1000">
    <property type="entry name" value="HAD superfamily/HAD-like"/>
    <property type="match status" value="1"/>
</dbReference>
<dbReference type="InterPro" id="IPR023214">
    <property type="entry name" value="HAD_sf"/>
</dbReference>
<evidence type="ECO:0000313" key="8">
    <source>
        <dbReference type="Proteomes" id="UP000813462"/>
    </source>
</evidence>
<organism evidence="7 8">
    <name type="scientific">Ziziphus jujuba var. spinosa</name>
    <dbReference type="NCBI Taxonomy" id="714518"/>
    <lineage>
        <taxon>Eukaryota</taxon>
        <taxon>Viridiplantae</taxon>
        <taxon>Streptophyta</taxon>
        <taxon>Embryophyta</taxon>
        <taxon>Tracheophyta</taxon>
        <taxon>Spermatophyta</taxon>
        <taxon>Magnoliopsida</taxon>
        <taxon>eudicotyledons</taxon>
        <taxon>Gunneridae</taxon>
        <taxon>Pentapetalae</taxon>
        <taxon>rosids</taxon>
        <taxon>fabids</taxon>
        <taxon>Rosales</taxon>
        <taxon>Rhamnaceae</taxon>
        <taxon>Paliureae</taxon>
        <taxon>Ziziphus</taxon>
    </lineage>
</organism>
<evidence type="ECO:0000313" key="7">
    <source>
        <dbReference type="EMBL" id="KAH7546861.1"/>
    </source>
</evidence>
<dbReference type="PANTHER" id="PTHR24093:SF432">
    <property type="entry name" value="CALCIUM-TRANSPORTING ATPASE 12, PLASMA MEMBRANE-TYPE-LIKE"/>
    <property type="match status" value="1"/>
</dbReference>
<keyword evidence="3" id="KW-0460">Magnesium</keyword>
<evidence type="ECO:0000256" key="5">
    <source>
        <dbReference type="ARBA" id="ARBA00023136"/>
    </source>
</evidence>
<accession>A0A978W4H7</accession>
<dbReference type="AlphaFoldDB" id="A0A978W4H7"/>
<feature type="transmembrane region" description="Helical" evidence="6">
    <location>
        <begin position="258"/>
        <end position="279"/>
    </location>
</feature>
<comment type="caution">
    <text evidence="7">The sequence shown here is derived from an EMBL/GenBank/DDBJ whole genome shotgun (WGS) entry which is preliminary data.</text>
</comment>
<evidence type="ECO:0000256" key="3">
    <source>
        <dbReference type="ARBA" id="ARBA00022842"/>
    </source>
</evidence>
<dbReference type="Proteomes" id="UP000813462">
    <property type="component" value="Unassembled WGS sequence"/>
</dbReference>
<dbReference type="EMBL" id="JAEACU010000001">
    <property type="protein sequence ID" value="KAH7546861.1"/>
    <property type="molecule type" value="Genomic_DNA"/>
</dbReference>
<keyword evidence="2 6" id="KW-0812">Transmembrane</keyword>
<sequence length="313" mass="35106">MRKQTRRAKIRKLPASATNGLVTTICVRITGNDLAQQHSEVADLWIGLDKVDVSREHLDAEVLNRLCDWLWIFIKNLLKIIHFYAGLSEFWPCMSMDWDRISKVSEFQNSSTEIKAKITDKMQVLANATPLDKLLIVKCLEKGQMVAVSGSPIKDSPLLKEADVGFSLISNMEIALNIAAFIINLIASLSFSDDQVPLEPFKLLWVNIITDVLVAFALAVPSESYSKSLPVLKTTIGTKKIDKRNVFEGITKPESRMFVVMVVAIVILHMAAIEITIFVNQKEKVLDVQNCVSLYWIISLVSANWMPCKVDSI</sequence>
<dbReference type="InterPro" id="IPR023298">
    <property type="entry name" value="ATPase_P-typ_TM_dom_sf"/>
</dbReference>
<name>A0A978W4H7_ZIZJJ</name>